<organism evidence="1 2">
    <name type="scientific">Araneus ventricosus</name>
    <name type="common">Orbweaver spider</name>
    <name type="synonym">Epeira ventricosa</name>
    <dbReference type="NCBI Taxonomy" id="182803"/>
    <lineage>
        <taxon>Eukaryota</taxon>
        <taxon>Metazoa</taxon>
        <taxon>Ecdysozoa</taxon>
        <taxon>Arthropoda</taxon>
        <taxon>Chelicerata</taxon>
        <taxon>Arachnida</taxon>
        <taxon>Araneae</taxon>
        <taxon>Araneomorphae</taxon>
        <taxon>Entelegynae</taxon>
        <taxon>Araneoidea</taxon>
        <taxon>Araneidae</taxon>
        <taxon>Araneus</taxon>
    </lineage>
</organism>
<keyword evidence="2" id="KW-1185">Reference proteome</keyword>
<proteinExistence type="predicted"/>
<dbReference type="InterPro" id="IPR036397">
    <property type="entry name" value="RNaseH_sf"/>
</dbReference>
<evidence type="ECO:0000313" key="1">
    <source>
        <dbReference type="EMBL" id="GBO24292.1"/>
    </source>
</evidence>
<accession>A0A4Y2VIB5</accession>
<dbReference type="AlphaFoldDB" id="A0A4Y2VIB5"/>
<gene>
    <name evidence="1" type="ORF">AVEN_250647_1</name>
</gene>
<evidence type="ECO:0000313" key="2">
    <source>
        <dbReference type="Proteomes" id="UP000499080"/>
    </source>
</evidence>
<dbReference type="Gene3D" id="3.30.420.10">
    <property type="entry name" value="Ribonuclease H-like superfamily/Ribonuclease H"/>
    <property type="match status" value="1"/>
</dbReference>
<dbReference type="PANTHER" id="PTHR47326">
    <property type="entry name" value="TRANSPOSABLE ELEMENT TC3 TRANSPOSASE-LIKE PROTEIN"/>
    <property type="match status" value="1"/>
</dbReference>
<protein>
    <recommendedName>
        <fullName evidence="3">Tc1-like transposase DDE domain-containing protein</fullName>
    </recommendedName>
</protein>
<dbReference type="GO" id="GO:0003676">
    <property type="term" value="F:nucleic acid binding"/>
    <property type="evidence" value="ECO:0007669"/>
    <property type="project" value="InterPro"/>
</dbReference>
<dbReference type="Proteomes" id="UP000499080">
    <property type="component" value="Unassembled WGS sequence"/>
</dbReference>
<dbReference type="OrthoDB" id="9971063at2759"/>
<dbReference type="PANTHER" id="PTHR47326:SF1">
    <property type="entry name" value="HTH PSQ-TYPE DOMAIN-CONTAINING PROTEIN"/>
    <property type="match status" value="1"/>
</dbReference>
<evidence type="ECO:0008006" key="3">
    <source>
        <dbReference type="Google" id="ProtNLM"/>
    </source>
</evidence>
<name>A0A4Y2VIB5_ARAVE</name>
<sequence length="110" mass="12893">MLQKVEEDENFLQCVMFSDEATYQQDGAPPYWSLEVRKVLDEKFPRSWIGRGGPIPWPPRSPDIKPSEFFLWGYVKNIIYQSPIRDTGELKSRITATIQTVDSTMLHRTW</sequence>
<reference evidence="1 2" key="1">
    <citation type="journal article" date="2019" name="Sci. Rep.">
        <title>Orb-weaving spider Araneus ventricosus genome elucidates the spidroin gene catalogue.</title>
        <authorList>
            <person name="Kono N."/>
            <person name="Nakamura H."/>
            <person name="Ohtoshi R."/>
            <person name="Moran D.A.P."/>
            <person name="Shinohara A."/>
            <person name="Yoshida Y."/>
            <person name="Fujiwara M."/>
            <person name="Mori M."/>
            <person name="Tomita M."/>
            <person name="Arakawa K."/>
        </authorList>
    </citation>
    <scope>NUCLEOTIDE SEQUENCE [LARGE SCALE GENOMIC DNA]</scope>
</reference>
<comment type="caution">
    <text evidence="1">The sequence shown here is derived from an EMBL/GenBank/DDBJ whole genome shotgun (WGS) entry which is preliminary data.</text>
</comment>
<dbReference type="EMBL" id="BGPR01047280">
    <property type="protein sequence ID" value="GBO24292.1"/>
    <property type="molecule type" value="Genomic_DNA"/>
</dbReference>